<protein>
    <recommendedName>
        <fullName evidence="1">Pyrrolo-quinoline quinone repeat domain-containing protein</fullName>
    </recommendedName>
</protein>
<accession>A0A2S7KY31</accession>
<dbReference type="PANTHER" id="PTHR34512">
    <property type="entry name" value="CELL SURFACE PROTEIN"/>
    <property type="match status" value="1"/>
</dbReference>
<dbReference type="PANTHER" id="PTHR34512:SF30">
    <property type="entry name" value="OUTER MEMBRANE PROTEIN ASSEMBLY FACTOR BAMB"/>
    <property type="match status" value="1"/>
</dbReference>
<evidence type="ECO:0000313" key="2">
    <source>
        <dbReference type="EMBL" id="PQB07582.1"/>
    </source>
</evidence>
<dbReference type="InterPro" id="IPR015943">
    <property type="entry name" value="WD40/YVTN_repeat-like_dom_sf"/>
</dbReference>
<keyword evidence="3" id="KW-1185">Reference proteome</keyword>
<name>A0A2S7KY31_9FLAO</name>
<dbReference type="SUPFAM" id="SSF50998">
    <property type="entry name" value="Quinoprotein alcohol dehydrogenase-like"/>
    <property type="match status" value="1"/>
</dbReference>
<proteinExistence type="predicted"/>
<gene>
    <name evidence="2" type="ORF">BST83_10740</name>
</gene>
<dbReference type="AlphaFoldDB" id="A0A2S7KY31"/>
<reference evidence="2 3" key="1">
    <citation type="submission" date="2016-11" db="EMBL/GenBank/DDBJ databases">
        <title>Trade-off between light-utilization and light-protection in marine flavobacteria.</title>
        <authorList>
            <person name="Kumagai Y."/>
        </authorList>
    </citation>
    <scope>NUCLEOTIDE SEQUENCE [LARGE SCALE GENOMIC DNA]</scope>
    <source>
        <strain evidence="2 3">ATCC 700397</strain>
    </source>
</reference>
<evidence type="ECO:0000313" key="3">
    <source>
        <dbReference type="Proteomes" id="UP000239522"/>
    </source>
</evidence>
<dbReference type="Gene3D" id="2.130.10.10">
    <property type="entry name" value="YVTN repeat-like/Quinoprotein amine dehydrogenase"/>
    <property type="match status" value="1"/>
</dbReference>
<evidence type="ECO:0000259" key="1">
    <source>
        <dbReference type="Pfam" id="PF13360"/>
    </source>
</evidence>
<comment type="caution">
    <text evidence="2">The sequence shown here is derived from an EMBL/GenBank/DDBJ whole genome shotgun (WGS) entry which is preliminary data.</text>
</comment>
<organism evidence="2 3">
    <name type="scientific">Polaribacter filamentus</name>
    <dbReference type="NCBI Taxonomy" id="53483"/>
    <lineage>
        <taxon>Bacteria</taxon>
        <taxon>Pseudomonadati</taxon>
        <taxon>Bacteroidota</taxon>
        <taxon>Flavobacteriia</taxon>
        <taxon>Flavobacteriales</taxon>
        <taxon>Flavobacteriaceae</taxon>
    </lineage>
</organism>
<dbReference type="Pfam" id="PF13360">
    <property type="entry name" value="PQQ_2"/>
    <property type="match status" value="1"/>
</dbReference>
<feature type="domain" description="Pyrrolo-quinoline quinone repeat" evidence="1">
    <location>
        <begin position="87"/>
        <end position="142"/>
    </location>
</feature>
<dbReference type="Proteomes" id="UP000239522">
    <property type="component" value="Unassembled WGS sequence"/>
</dbReference>
<dbReference type="InterPro" id="IPR011047">
    <property type="entry name" value="Quinoprotein_ADH-like_sf"/>
</dbReference>
<dbReference type="InterPro" id="IPR002372">
    <property type="entry name" value="PQQ_rpt_dom"/>
</dbReference>
<sequence length="184" mass="20459">MYDDSTKAWVYERKLMAPPTQNSSAYEPKIYNGKLYAWVGKNIVCHNLETGEQIWRKPFPQDFLFSGFIIEDDKIIANNEDTFTYGIHPENGAILWKTESAGTSGRISYLNGIAYFVGGSTGKLHAIDTETGQHVWKLGASSLGEPAGNSFKTNAVYVFPAKNGNPAKVIALSHLYAYSFEAYQ</sequence>
<dbReference type="EMBL" id="MQUA01000013">
    <property type="protein sequence ID" value="PQB07582.1"/>
    <property type="molecule type" value="Genomic_DNA"/>
</dbReference>